<keyword evidence="1 3" id="KW-0547">Nucleotide-binding</keyword>
<evidence type="ECO:0000313" key="4">
    <source>
        <dbReference type="EMBL" id="QSQ86320.1"/>
    </source>
</evidence>
<name>A0A8A0XZ14_9CLOS</name>
<comment type="similarity">
    <text evidence="3">Belongs to the heat shock protein 70 family.</text>
</comment>
<dbReference type="PANTHER" id="PTHR19375">
    <property type="entry name" value="HEAT SHOCK PROTEIN 70KDA"/>
    <property type="match status" value="1"/>
</dbReference>
<sequence length="591" mass="64993">MTTYFGIDFGTTYSTVSLLTKGGVLIYKQNGSAYIPTTLFISEDEKTLKYGFDAEEAYVKCETGKYYRDLKRYVGCNDRNLDTYLSLLKPKYDVSTEKVGDSERSSALISAYNEIPNSKRELCVLIALYLKSLISSVEKQLNIKCDGIILSVPAGYTCLQRVYMEKCCSLSGYACVSIINEPSAASICTIPYLLENQHDVLIYDFGGGTFDVSCVSIYGTSVAVIGSGSDMNLGGRDIDAAFEKYLKDKHNIDDTVKIPTTSLKEALSLSSSPVKFSARPCVNDDIVVNSHELARVATEFIQRSINVMTQLIEELNFNNKKFIITLVGGSSNLPGVKGLLKNLYFCDNILDLPDSRAAVSVGCALYSKAFDSDASLILVDAASKDLGIASNKGNMLVLAPRAAPLPFNGVTSITYPQKKPSSLIHVCIYEGRYSRVLYNELLASSVIICSELGHTIDKAVDIVLSYETMISTTGKVVCKITGPSSQSVTLQVQSVFDFSSVILPDMKVDDKEERLRGFVNNLFLLSFGNYLNNSIAINSLRLEDLSNLDLTSLAKIYNIDVEKLHPAEMVLRSDFPGVLWRNNVSFLPFRS</sequence>
<dbReference type="Gene3D" id="2.60.34.10">
    <property type="entry name" value="Substrate Binding Domain Of DNAk, Chain A, domain 1"/>
    <property type="match status" value="1"/>
</dbReference>
<dbReference type="Pfam" id="PF00012">
    <property type="entry name" value="HSP70"/>
    <property type="match status" value="1"/>
</dbReference>
<dbReference type="SUPFAM" id="SSF53067">
    <property type="entry name" value="Actin-like ATPase domain"/>
    <property type="match status" value="2"/>
</dbReference>
<dbReference type="GO" id="GO:0005524">
    <property type="term" value="F:ATP binding"/>
    <property type="evidence" value="ECO:0007669"/>
    <property type="project" value="UniProtKB-KW"/>
</dbReference>
<keyword evidence="2 3" id="KW-0067">ATP-binding</keyword>
<dbReference type="InterPro" id="IPR013126">
    <property type="entry name" value="Hsp_70_fam"/>
</dbReference>
<organism evidence="4">
    <name type="scientific">Fig closterovirus 1</name>
    <dbReference type="NCBI Taxonomy" id="2809010"/>
    <lineage>
        <taxon>Viruses</taxon>
        <taxon>Riboviria</taxon>
        <taxon>Orthornavirae</taxon>
        <taxon>Kitrinoviricota</taxon>
        <taxon>Alsuviricetes</taxon>
        <taxon>Martellivirales</taxon>
        <taxon>Closteroviridae</taxon>
        <taxon>Closterovirus</taxon>
    </lineage>
</organism>
<dbReference type="GO" id="GO:0140662">
    <property type="term" value="F:ATP-dependent protein folding chaperone"/>
    <property type="evidence" value="ECO:0007669"/>
    <property type="project" value="InterPro"/>
</dbReference>
<dbReference type="PRINTS" id="PR00301">
    <property type="entry name" value="HEATSHOCK70"/>
</dbReference>
<protein>
    <submittedName>
        <fullName evidence="4">HSP70</fullName>
    </submittedName>
</protein>
<proteinExistence type="inferred from homology"/>
<dbReference type="InterPro" id="IPR029047">
    <property type="entry name" value="HSP70_peptide-bd_sf"/>
</dbReference>
<reference evidence="4" key="1">
    <citation type="submission" date="2021-01" db="EMBL/GenBank/DDBJ databases">
        <title>Figuring out RNA genome size: A New Fig closterovirus with the largest plant RNA virus sequence.</title>
        <authorList>
            <person name="Debat H."/>
            <person name="Bejerman N."/>
        </authorList>
    </citation>
    <scope>NUCLEOTIDE SEQUENCE</scope>
    <source>
        <strain evidence="4">Figclo</strain>
    </source>
</reference>
<dbReference type="SUPFAM" id="SSF100920">
    <property type="entry name" value="Heat shock protein 70kD (HSP70), peptide-binding domain"/>
    <property type="match status" value="1"/>
</dbReference>
<evidence type="ECO:0000256" key="3">
    <source>
        <dbReference type="RuleBase" id="RU003322"/>
    </source>
</evidence>
<dbReference type="Gene3D" id="3.90.640.10">
    <property type="entry name" value="Actin, Chain A, domain 4"/>
    <property type="match status" value="1"/>
</dbReference>
<dbReference type="Gene3D" id="3.30.420.40">
    <property type="match status" value="2"/>
</dbReference>
<accession>A0A8A0XZ14</accession>
<evidence type="ECO:0000256" key="2">
    <source>
        <dbReference type="ARBA" id="ARBA00022840"/>
    </source>
</evidence>
<evidence type="ECO:0000256" key="1">
    <source>
        <dbReference type="ARBA" id="ARBA00022741"/>
    </source>
</evidence>
<dbReference type="InterPro" id="IPR043129">
    <property type="entry name" value="ATPase_NBD"/>
</dbReference>
<dbReference type="EMBL" id="MW489855">
    <property type="protein sequence ID" value="QSQ86320.1"/>
    <property type="molecule type" value="Genomic_RNA"/>
</dbReference>